<evidence type="ECO:0000313" key="2">
    <source>
        <dbReference type="EMBL" id="CAF1049671.1"/>
    </source>
</evidence>
<protein>
    <submittedName>
        <fullName evidence="3">Uncharacterized protein</fullName>
    </submittedName>
</protein>
<accession>A0A814NYA8</accession>
<dbReference type="AlphaFoldDB" id="A0A814NYA8"/>
<feature type="transmembrane region" description="Helical" evidence="1">
    <location>
        <begin position="31"/>
        <end position="49"/>
    </location>
</feature>
<keyword evidence="4" id="KW-1185">Reference proteome</keyword>
<proteinExistence type="predicted"/>
<evidence type="ECO:0000313" key="4">
    <source>
        <dbReference type="Proteomes" id="UP000663828"/>
    </source>
</evidence>
<feature type="transmembrane region" description="Helical" evidence="1">
    <location>
        <begin position="375"/>
        <end position="401"/>
    </location>
</feature>
<evidence type="ECO:0000313" key="3">
    <source>
        <dbReference type="EMBL" id="CAF1098227.1"/>
    </source>
</evidence>
<feature type="transmembrane region" description="Helical" evidence="1">
    <location>
        <begin position="857"/>
        <end position="877"/>
    </location>
</feature>
<sequence length="1203" mass="138196">MVFNYLRQLNIFENADDNEYQRRSNIIATRMYIITFLLTLTSIVIGLWLTPETSSLMVSYPTEEQVRTLPHDAECPCSRLSFSYGTFVTVNGIFHPICSSDFVSDRWIQMLFSASNATDLYSSDIRSTGSSLFQVLASLCRLSEKRFQTGLDSLYTSQFISPAVLYDSLLQSIIEAYIMEFQLTLSFLFQSELNLFGEMMFANQLIPALNSALSLYYYDQIYAESTELSILGRAFLEANGSYCYCTRTYSCAEQMGIYPFAVANSTYPEYIDVSIWNISGLVSSCTAMHSLLQSTLECFYNQTCLNITVSYFTTQENFTAMPIPESSQFQLNSTIQTIVSRLMLQQLTYNVSYKQYFNQCTPSSCTYTIVQRRSFGYILTKIIGLLGGLTITLGILVPAIVRYIRNRRLAIQSAHRTSLRNKIIEYKSRLSRILSELNLFETRRNDDRYIHHERRITRVFILLLGISFTVVVIYFLSTEDIYQKTVPHPTESIYLKLKTKYNDDATCSCTQLSTSFGKFISITPIYHPICSSDFVSDDWLNFLALFTSYMTISGLRYQKNFVTHFSILNIFCTNAAQTVEDARDVFLRNRYVTSEVVDGNTFQEHFSSLIEQWKLTTQNQYQRLIELIQQTTQGNRLVSYLQNVDFQLNLTTKEMFYQPLNYSNCSCELSGLCSMPIEYPSARSSMFVDFGGHLEYPNLLVGCFPVTALFQSELISLTNQTYVDQVIDSLSTVLLDYTPPKNFTALDLTDQEKTEQVGSIINRLMVNSWNVTVSFPAYFNSCSPICTYEYTSYRSAIVVLSTIIGVFGGLSRCLKLIISILITFVEDIMKINSFNSIFQFFKCIFDVHNDQTRTNRLHFIFILSITMIVYLISYLPVQTKTTLINQPSRRLHEDLLQKYADTLECSCSKISIDYQSFITIQPRFHPLCSSELVSTDWIMYVYERTNDSFVLAQNQLLSAFCQLSERAVNDTLSQFITSSYVNTRLISSDALNKQIQQLVEQFGQSSAQSFMDTLDLIRHMTAKNTLLNMYSTNWKYEPIEFTSRYWNYHTFSVQYSQCNCGLSSTCTQSMGNVTLGCLPLDGLLQWRVGSLYDQPYADPNDEFQALNASFYQSQFDYNLTVKFLLEKLFVEEYLTNVSYENYFTQCQVSTCSYSSYGNGNLMDTTVLVVELFGGLIIISLWITVGFVMLYQYLRRQFLSTESS</sequence>
<name>A0A814NYA8_ADIRI</name>
<comment type="caution">
    <text evidence="3">The sequence shown here is derived from an EMBL/GenBank/DDBJ whole genome shotgun (WGS) entry which is preliminary data.</text>
</comment>
<dbReference type="EMBL" id="CAJNOJ010000078">
    <property type="protein sequence ID" value="CAF1049671.1"/>
    <property type="molecule type" value="Genomic_DNA"/>
</dbReference>
<dbReference type="Proteomes" id="UP000663852">
    <property type="component" value="Unassembled WGS sequence"/>
</dbReference>
<gene>
    <name evidence="2" type="ORF">EDS130_LOCUS17361</name>
    <name evidence="3" type="ORF">XAT740_LOCUS18209</name>
</gene>
<feature type="transmembrane region" description="Helical" evidence="1">
    <location>
        <begin position="459"/>
        <end position="477"/>
    </location>
</feature>
<feature type="transmembrane region" description="Helical" evidence="1">
    <location>
        <begin position="1171"/>
        <end position="1193"/>
    </location>
</feature>
<reference evidence="3" key="1">
    <citation type="submission" date="2021-02" db="EMBL/GenBank/DDBJ databases">
        <authorList>
            <person name="Nowell W R."/>
        </authorList>
    </citation>
    <scope>NUCLEOTIDE SEQUENCE</scope>
</reference>
<evidence type="ECO:0000256" key="1">
    <source>
        <dbReference type="SAM" id="Phobius"/>
    </source>
</evidence>
<keyword evidence="1" id="KW-0812">Transmembrane</keyword>
<keyword evidence="1" id="KW-1133">Transmembrane helix</keyword>
<feature type="transmembrane region" description="Helical" evidence="1">
    <location>
        <begin position="796"/>
        <end position="825"/>
    </location>
</feature>
<organism evidence="3 4">
    <name type="scientific">Adineta ricciae</name>
    <name type="common">Rotifer</name>
    <dbReference type="NCBI Taxonomy" id="249248"/>
    <lineage>
        <taxon>Eukaryota</taxon>
        <taxon>Metazoa</taxon>
        <taxon>Spiralia</taxon>
        <taxon>Gnathifera</taxon>
        <taxon>Rotifera</taxon>
        <taxon>Eurotatoria</taxon>
        <taxon>Bdelloidea</taxon>
        <taxon>Adinetida</taxon>
        <taxon>Adinetidae</taxon>
        <taxon>Adineta</taxon>
    </lineage>
</organism>
<keyword evidence="1" id="KW-0472">Membrane</keyword>
<dbReference type="Proteomes" id="UP000663828">
    <property type="component" value="Unassembled WGS sequence"/>
</dbReference>
<dbReference type="EMBL" id="CAJNOR010001209">
    <property type="protein sequence ID" value="CAF1098227.1"/>
    <property type="molecule type" value="Genomic_DNA"/>
</dbReference>